<sequence>QRLQWFSTSLKKLIPVKVTKMDHAASQVIVTFEMDSKVWKSVPFWFLSKEECPLKGPLPGQEKEDSGDEEDRKKRKVARRSVTPDVWEMERKRIQATQYLTADHAVREAEQKAEEDRVRKIEEEHRRRAVQEAERQKVQEAFEKRKKEAEEQRLREEEEWRQRLVEKRKKEAEEEATQLAEEEADEEERQERKRKRPAEEAVIKHDPLTLDILSSELSSARQDGVVKSSGWLLRDSRMWAISRYTPKSFLVVGQERAQKKQAAEDAFEQAPSSLLCRWCCDSALRPRWFLPVVVKPKPDPEPEQNYPVQQGSWFGS</sequence>
<keyword evidence="3" id="KW-1185">Reference proteome</keyword>
<evidence type="ECO:0000313" key="2">
    <source>
        <dbReference type="EMBL" id="CAE8611048.1"/>
    </source>
</evidence>
<feature type="region of interest" description="Disordered" evidence="1">
    <location>
        <begin position="297"/>
        <end position="316"/>
    </location>
</feature>
<accession>A0A813FKF5</accession>
<protein>
    <submittedName>
        <fullName evidence="2">Uncharacterized protein</fullName>
    </submittedName>
</protein>
<dbReference type="OrthoDB" id="10599480at2759"/>
<comment type="caution">
    <text evidence="2">The sequence shown here is derived from an EMBL/GenBank/DDBJ whole genome shotgun (WGS) entry which is preliminary data.</text>
</comment>
<dbReference type="AlphaFoldDB" id="A0A813FKF5"/>
<name>A0A813FKF5_POLGL</name>
<evidence type="ECO:0000313" key="3">
    <source>
        <dbReference type="Proteomes" id="UP000654075"/>
    </source>
</evidence>
<gene>
    <name evidence="2" type="ORF">PGLA1383_LOCUS28857</name>
</gene>
<evidence type="ECO:0000256" key="1">
    <source>
        <dbReference type="SAM" id="MobiDB-lite"/>
    </source>
</evidence>
<dbReference type="Proteomes" id="UP000654075">
    <property type="component" value="Unassembled WGS sequence"/>
</dbReference>
<feature type="compositionally biased region" description="Acidic residues" evidence="1">
    <location>
        <begin position="174"/>
        <end position="188"/>
    </location>
</feature>
<feature type="non-terminal residue" evidence="2">
    <location>
        <position position="316"/>
    </location>
</feature>
<feature type="region of interest" description="Disordered" evidence="1">
    <location>
        <begin position="55"/>
        <end position="81"/>
    </location>
</feature>
<proteinExistence type="predicted"/>
<reference evidence="2" key="1">
    <citation type="submission" date="2021-02" db="EMBL/GenBank/DDBJ databases">
        <authorList>
            <person name="Dougan E. K."/>
            <person name="Rhodes N."/>
            <person name="Thang M."/>
            <person name="Chan C."/>
        </authorList>
    </citation>
    <scope>NUCLEOTIDE SEQUENCE</scope>
</reference>
<dbReference type="EMBL" id="CAJNNV010024890">
    <property type="protein sequence ID" value="CAE8611048.1"/>
    <property type="molecule type" value="Genomic_DNA"/>
</dbReference>
<feature type="region of interest" description="Disordered" evidence="1">
    <location>
        <begin position="174"/>
        <end position="200"/>
    </location>
</feature>
<feature type="compositionally biased region" description="Polar residues" evidence="1">
    <location>
        <begin position="306"/>
        <end position="316"/>
    </location>
</feature>
<organism evidence="2 3">
    <name type="scientific">Polarella glacialis</name>
    <name type="common">Dinoflagellate</name>
    <dbReference type="NCBI Taxonomy" id="89957"/>
    <lineage>
        <taxon>Eukaryota</taxon>
        <taxon>Sar</taxon>
        <taxon>Alveolata</taxon>
        <taxon>Dinophyceae</taxon>
        <taxon>Suessiales</taxon>
        <taxon>Suessiaceae</taxon>
        <taxon>Polarella</taxon>
    </lineage>
</organism>